<feature type="region of interest" description="Disordered" evidence="1">
    <location>
        <begin position="139"/>
        <end position="265"/>
    </location>
</feature>
<organism evidence="5 6">
    <name type="scientific">Mumia flava</name>
    <dbReference type="NCBI Taxonomy" id="1348852"/>
    <lineage>
        <taxon>Bacteria</taxon>
        <taxon>Bacillati</taxon>
        <taxon>Actinomycetota</taxon>
        <taxon>Actinomycetes</taxon>
        <taxon>Propionibacteriales</taxon>
        <taxon>Nocardioidaceae</taxon>
        <taxon>Mumia</taxon>
    </lineage>
</organism>
<dbReference type="AlphaFoldDB" id="A0A0B2B6T1"/>
<feature type="chain" id="PRO_5015034322" evidence="3">
    <location>
        <begin position="20"/>
        <end position="307"/>
    </location>
</feature>
<keyword evidence="2" id="KW-0812">Transmembrane</keyword>
<dbReference type="Proteomes" id="UP000230842">
    <property type="component" value="Unassembled WGS sequence"/>
</dbReference>
<feature type="domain" description="SCP" evidence="4">
    <location>
        <begin position="28"/>
        <end position="131"/>
    </location>
</feature>
<dbReference type="EMBL" id="PGEZ01000001">
    <property type="protein sequence ID" value="PJJ57806.1"/>
    <property type="molecule type" value="Genomic_DNA"/>
</dbReference>
<dbReference type="PANTHER" id="PTHR31157:SF1">
    <property type="entry name" value="SCP DOMAIN-CONTAINING PROTEIN"/>
    <property type="match status" value="1"/>
</dbReference>
<feature type="transmembrane region" description="Helical" evidence="2">
    <location>
        <begin position="275"/>
        <end position="294"/>
    </location>
</feature>
<evidence type="ECO:0000313" key="6">
    <source>
        <dbReference type="Proteomes" id="UP000230842"/>
    </source>
</evidence>
<dbReference type="CDD" id="cd05379">
    <property type="entry name" value="CAP_bacterial"/>
    <property type="match status" value="1"/>
</dbReference>
<comment type="caution">
    <text evidence="5">The sequence shown here is derived from an EMBL/GenBank/DDBJ whole genome shotgun (WGS) entry which is preliminary data.</text>
</comment>
<proteinExistence type="predicted"/>
<evidence type="ECO:0000259" key="4">
    <source>
        <dbReference type="Pfam" id="PF00188"/>
    </source>
</evidence>
<dbReference type="Gene3D" id="3.40.33.10">
    <property type="entry name" value="CAP"/>
    <property type="match status" value="1"/>
</dbReference>
<dbReference type="InterPro" id="IPR035940">
    <property type="entry name" value="CAP_sf"/>
</dbReference>
<feature type="compositionally biased region" description="Gly residues" evidence="1">
    <location>
        <begin position="174"/>
        <end position="196"/>
    </location>
</feature>
<keyword evidence="6" id="KW-1185">Reference proteome</keyword>
<reference evidence="5 6" key="1">
    <citation type="submission" date="2017-11" db="EMBL/GenBank/DDBJ databases">
        <title>Genomic Encyclopedia of Archaeal and Bacterial Type Strains, Phase II (KMG-II): From Individual Species to Whole Genera.</title>
        <authorList>
            <person name="Goeker M."/>
        </authorList>
    </citation>
    <scope>NUCLEOTIDE SEQUENCE [LARGE SCALE GENOMIC DNA]</scope>
    <source>
        <strain evidence="5 6">DSM 27763</strain>
    </source>
</reference>
<dbReference type="InterPro" id="IPR014044">
    <property type="entry name" value="CAP_dom"/>
</dbReference>
<keyword evidence="2" id="KW-1133">Transmembrane helix</keyword>
<evidence type="ECO:0000313" key="5">
    <source>
        <dbReference type="EMBL" id="PJJ57806.1"/>
    </source>
</evidence>
<dbReference type="SUPFAM" id="SSF55797">
    <property type="entry name" value="PR-1-like"/>
    <property type="match status" value="1"/>
</dbReference>
<evidence type="ECO:0000256" key="3">
    <source>
        <dbReference type="SAM" id="SignalP"/>
    </source>
</evidence>
<accession>A0A0B2B6T1</accession>
<protein>
    <submittedName>
        <fullName evidence="5">Cysteine-rich secretory protein family protein</fullName>
    </submittedName>
</protein>
<evidence type="ECO:0000256" key="2">
    <source>
        <dbReference type="SAM" id="Phobius"/>
    </source>
</evidence>
<keyword evidence="3" id="KW-0732">Signal</keyword>
<gene>
    <name evidence="5" type="ORF">CLV56_2044</name>
</gene>
<feature type="signal peptide" evidence="3">
    <location>
        <begin position="1"/>
        <end position="19"/>
    </location>
</feature>
<evidence type="ECO:0000256" key="1">
    <source>
        <dbReference type="SAM" id="MobiDB-lite"/>
    </source>
</evidence>
<sequence>MLAASLGLVLWLLAPAAAASDSGTIASLANDARSDQGLTRLVRAPALDEVAAGWARQLRRNGSLSHNPAVGDQIPSGWRAWGENVASGQSDGASMHAAWMGSSGHRANILGDYTHVGVAFLRDGSTTWGVQVFARYDGGGPSGSTPGSSDGAGSGSTGGDAGGGAGAKRDKSGDGSGGDGSGDGSDGGDGSEGAGSGANDEKGDSDAKAGSGEKAEGGASKKVTKQRSEPADATPSVPTPTPGADTATVPAPQAQPAAEQAAGAAPGALGLSTPLAILLGAACVAVFVLAAVGARRVAGGRAGRHRG</sequence>
<feature type="compositionally biased region" description="Low complexity" evidence="1">
    <location>
        <begin position="244"/>
        <end position="265"/>
    </location>
</feature>
<dbReference type="Pfam" id="PF00188">
    <property type="entry name" value="CAP"/>
    <property type="match status" value="1"/>
</dbReference>
<feature type="compositionally biased region" description="Basic and acidic residues" evidence="1">
    <location>
        <begin position="199"/>
        <end position="216"/>
    </location>
</feature>
<dbReference type="PANTHER" id="PTHR31157">
    <property type="entry name" value="SCP DOMAIN-CONTAINING PROTEIN"/>
    <property type="match status" value="1"/>
</dbReference>
<name>A0A0B2B6T1_9ACTN</name>
<feature type="compositionally biased region" description="Gly residues" evidence="1">
    <location>
        <begin position="150"/>
        <end position="166"/>
    </location>
</feature>
<keyword evidence="2" id="KW-0472">Membrane</keyword>